<protein>
    <submittedName>
        <fullName evidence="1">Uncharacterized protein</fullName>
    </submittedName>
</protein>
<reference evidence="1" key="1">
    <citation type="journal article" date="2023" name="Mol. Phylogenet. Evol.">
        <title>Genome-scale phylogeny and comparative genomics of the fungal order Sordariales.</title>
        <authorList>
            <person name="Hensen N."/>
            <person name="Bonometti L."/>
            <person name="Westerberg I."/>
            <person name="Brannstrom I.O."/>
            <person name="Guillou S."/>
            <person name="Cros-Aarteil S."/>
            <person name="Calhoun S."/>
            <person name="Haridas S."/>
            <person name="Kuo A."/>
            <person name="Mondo S."/>
            <person name="Pangilinan J."/>
            <person name="Riley R."/>
            <person name="LaButti K."/>
            <person name="Andreopoulos B."/>
            <person name="Lipzen A."/>
            <person name="Chen C."/>
            <person name="Yan M."/>
            <person name="Daum C."/>
            <person name="Ng V."/>
            <person name="Clum A."/>
            <person name="Steindorff A."/>
            <person name="Ohm R.A."/>
            <person name="Martin F."/>
            <person name="Silar P."/>
            <person name="Natvig D.O."/>
            <person name="Lalanne C."/>
            <person name="Gautier V."/>
            <person name="Ament-Velasquez S.L."/>
            <person name="Kruys A."/>
            <person name="Hutchinson M.I."/>
            <person name="Powell A.J."/>
            <person name="Barry K."/>
            <person name="Miller A.N."/>
            <person name="Grigoriev I.V."/>
            <person name="Debuchy R."/>
            <person name="Gladieux P."/>
            <person name="Hiltunen Thoren M."/>
            <person name="Johannesson H."/>
        </authorList>
    </citation>
    <scope>NUCLEOTIDE SEQUENCE</scope>
    <source>
        <strain evidence="1">CBS 757.83</strain>
    </source>
</reference>
<accession>A0AAN6PX28</accession>
<evidence type="ECO:0000313" key="2">
    <source>
        <dbReference type="Proteomes" id="UP001305647"/>
    </source>
</evidence>
<evidence type="ECO:0000313" key="1">
    <source>
        <dbReference type="EMBL" id="KAK4099383.1"/>
    </source>
</evidence>
<name>A0AAN6PX28_9PEZI</name>
<gene>
    <name evidence="1" type="ORF">N658DRAFT_169998</name>
</gene>
<dbReference type="AlphaFoldDB" id="A0AAN6PX28"/>
<reference evidence="1" key="2">
    <citation type="submission" date="2023-05" db="EMBL/GenBank/DDBJ databases">
        <authorList>
            <consortium name="Lawrence Berkeley National Laboratory"/>
            <person name="Steindorff A."/>
            <person name="Hensen N."/>
            <person name="Bonometti L."/>
            <person name="Westerberg I."/>
            <person name="Brannstrom I.O."/>
            <person name="Guillou S."/>
            <person name="Cros-Aarteil S."/>
            <person name="Calhoun S."/>
            <person name="Haridas S."/>
            <person name="Kuo A."/>
            <person name="Mondo S."/>
            <person name="Pangilinan J."/>
            <person name="Riley R."/>
            <person name="Labutti K."/>
            <person name="Andreopoulos B."/>
            <person name="Lipzen A."/>
            <person name="Chen C."/>
            <person name="Yanf M."/>
            <person name="Daum C."/>
            <person name="Ng V."/>
            <person name="Clum A."/>
            <person name="Ohm R."/>
            <person name="Martin F."/>
            <person name="Silar P."/>
            <person name="Natvig D."/>
            <person name="Lalanne C."/>
            <person name="Gautier V."/>
            <person name="Ament-Velasquez S.L."/>
            <person name="Kruys A."/>
            <person name="Hutchinson M.I."/>
            <person name="Powell A.J."/>
            <person name="Barry K."/>
            <person name="Miller A.N."/>
            <person name="Grigoriev I.V."/>
            <person name="Debuchy R."/>
            <person name="Gladieux P."/>
            <person name="Thoren M.H."/>
            <person name="Johannesson H."/>
        </authorList>
    </citation>
    <scope>NUCLEOTIDE SEQUENCE</scope>
    <source>
        <strain evidence="1">CBS 757.83</strain>
    </source>
</reference>
<sequence length="167" mass="19138">MGRRPGNQAVKRATGFRADVTVARCNRQDIHHLMWMRSRRNPSHAYCGPYQSLDGWPLPAQVLAEVEYRLGKPNSLGTLLRTTLKNQRLRQFVGLALILRIKLACIWRSIERAAKPKEIRERARIAEVAKAVNRGRRHSPARVDTHNCLVVLGQEPSISEPHRIQQR</sequence>
<dbReference type="EMBL" id="MU863650">
    <property type="protein sequence ID" value="KAK4099383.1"/>
    <property type="molecule type" value="Genomic_DNA"/>
</dbReference>
<keyword evidence="2" id="KW-1185">Reference proteome</keyword>
<dbReference type="Proteomes" id="UP001305647">
    <property type="component" value="Unassembled WGS sequence"/>
</dbReference>
<organism evidence="1 2">
    <name type="scientific">Parathielavia hyrcaniae</name>
    <dbReference type="NCBI Taxonomy" id="113614"/>
    <lineage>
        <taxon>Eukaryota</taxon>
        <taxon>Fungi</taxon>
        <taxon>Dikarya</taxon>
        <taxon>Ascomycota</taxon>
        <taxon>Pezizomycotina</taxon>
        <taxon>Sordariomycetes</taxon>
        <taxon>Sordariomycetidae</taxon>
        <taxon>Sordariales</taxon>
        <taxon>Chaetomiaceae</taxon>
        <taxon>Parathielavia</taxon>
    </lineage>
</organism>
<comment type="caution">
    <text evidence="1">The sequence shown here is derived from an EMBL/GenBank/DDBJ whole genome shotgun (WGS) entry which is preliminary data.</text>
</comment>
<proteinExistence type="predicted"/>